<dbReference type="Gene3D" id="3.40.50.150">
    <property type="entry name" value="Vaccinia Virus protein VP39"/>
    <property type="match status" value="2"/>
</dbReference>
<sequence length="1667" mass="190373">MAVQETAATFVGLTNENDFYSAHYLAEVFKGDLAGIVRDWDAQAEESSDYTAPHKALRALHQDYFALRQKLKRERSVRARIKLQRAFFQKLLQALEIPWQPVNVTVAPNRELPLLAEVAGSAQSKLWVLGALDPENEGEDPLSLTLHPDQFVGEGPHFDALKNRDWYRLLNEEVFRQEEPPRWVLLLSDRQCLLVDRYKWAQNRMLRFDWEEILGRRDDLTLKATAVLLHRESLVPAEGESRLDALDENSHKHAFSVSEDLKYALRSAIELLGNEAAVQLIEQAREDKKGIFSGQQALDAGQLSMECLRYMYRILFLFYIEARPELGYVPANNEVWRSGYSLDSLRDLELVRLTSDDSRNGTFFHHSLQRMFDLIFRGCGPQMQPELRGANEEPGQAASGARGTFQFQGLDSHLFDPARTPLLNRVTFTNETLQQVICSMSLTRPQKGRRRRGRVSYAQLGINQLGAVYEALLSYRGFFASEDLYEVAEKKKNINPDDLETGYFVTRAQLEEFSEEERVHDKIEGKKKLRVHPKGKFIYRLAGRDRQKSASYYTPEALTKTLVKYTLKERLHEDMPADEILNLTVCEPAMGSAAFLNEAVNQLAEAYLTRKQRELGQRIPHEEYAAVLQRVKMHIADHNVFGVDLNPIAVELAEVSLWLNALNGEHQVPWFGYQLFTGNSLVGARRQVYPAHSLSKQPKDDLWYNRVPRRLEPETLGDNQAEGGRQADEIYHFLLPDPGMLGVNDKVAKQLKPEAFDKIKAWKKDFLKPLDNDEIATLQTLSAAVDRLWAEHTKMLARDRANTEDQFSIWGQEGEEHHTATAAKDRIRAEGIFNTNARLASPYRRLKLAMDYWCALWFWPLDQVDQLPDRDKWLFDLNTILNSSGTFALAPEQSGLDFDSAAGGRNTAATGLEAPQSSLFGDDPQPTLRPQAQAVQNVTNRQGELNLEKLFRESVFKTLKLANDLGQRYSFFHWELAFADVFAFRGGFDLMLGNPPWLKVEWQEGGVLGDYNPRFVLHKLSATQLRNERQAAFDRNSHLEQAWYGELEEAEGMQNFLNAYQNYPELGGQKANLYKCFLPQAWRWGNKQGNSGFLHPEGVYDDSKGGDFREQLYPRLSAHFQFVNELSLFAEVHHHTKFSINIYDSQKSSNAEFLTIANLYSVATLDACFIHDGSGPVPGIKNDQNKWNTEAHAHRVVHVDQRALITFTKMYDDTGASPLRARLPAIHSRELISVQEKFANQPLRLKDLVDALYFFDVHFDETQAQKNGSILRKTQFAESSQQWILSGPHFFVGLPFYKTPRAICSKNSDYDVIDLRSLPSDYLPRTNYIPACDIKEYETLAPKIPSSWNRSQKSNQSRVSECYRLVNRRMIGLSLERSLITSIIPPGVATINAAVNTVANNNYDLLSVYTPTLAIPYDFYLKSTGRSDLYASTLKTLPVLRIKEASLRALCLTALTNHFEDFWSQCFSLVSGEDSWTTSSPMLNSSFFADLSAEWSRDSALRGDFERRQALLEIDVLVAMALRMTLDELLTIYRVQFPVMRQYERETYYDQNGRIVFTPSKGLLGVGLPRKVAKNDSPVSIEFLDGHTEVRPLGWEDAKHLPNGTRIHRTVMDDTLPGGPREKTITYESPWYLPNREEDYRIAWEVFSERQANQSTANAESLEVEKQ</sequence>
<evidence type="ECO:0000313" key="8">
    <source>
        <dbReference type="Proteomes" id="UP000198658"/>
    </source>
</evidence>
<name>A0A1H3ZAY5_9GAMM</name>
<reference evidence="8" key="1">
    <citation type="submission" date="2016-10" db="EMBL/GenBank/DDBJ databases">
        <authorList>
            <person name="Varghese N."/>
            <person name="Submissions S."/>
        </authorList>
    </citation>
    <scope>NUCLEOTIDE SEQUENCE [LARGE SCALE GENOMIC DNA]</scope>
    <source>
        <strain evidence="8">CGMCC 1.10657</strain>
    </source>
</reference>
<dbReference type="GO" id="GO:0006304">
    <property type="term" value="P:DNA modification"/>
    <property type="evidence" value="ECO:0007669"/>
    <property type="project" value="InterPro"/>
</dbReference>
<dbReference type="STRING" id="658218.SAMN05216562_2277"/>
<dbReference type="PANTHER" id="PTHR33841:SF1">
    <property type="entry name" value="DNA METHYLTRANSFERASE A"/>
    <property type="match status" value="1"/>
</dbReference>
<proteinExistence type="inferred from homology"/>
<dbReference type="RefSeq" id="WP_091388286.1">
    <property type="nucleotide sequence ID" value="NZ_FNQO01000002.1"/>
</dbReference>
<protein>
    <recommendedName>
        <fullName evidence="2">site-specific DNA-methyltransferase (adenine-specific)</fullName>
        <ecNumber evidence="2">2.1.1.72</ecNumber>
    </recommendedName>
</protein>
<accession>A0A1H3ZAY5</accession>
<evidence type="ECO:0000313" key="7">
    <source>
        <dbReference type="EMBL" id="SEA20511.1"/>
    </source>
</evidence>
<dbReference type="GO" id="GO:0009007">
    <property type="term" value="F:site-specific DNA-methyltransferase (adenine-specific) activity"/>
    <property type="evidence" value="ECO:0007669"/>
    <property type="project" value="UniProtKB-EC"/>
</dbReference>
<dbReference type="EMBL" id="FNQO01000002">
    <property type="protein sequence ID" value="SEA20511.1"/>
    <property type="molecule type" value="Genomic_DNA"/>
</dbReference>
<dbReference type="PANTHER" id="PTHR33841">
    <property type="entry name" value="DNA METHYLTRANSFERASE YEEA-RELATED"/>
    <property type="match status" value="1"/>
</dbReference>
<organism evidence="7 8">
    <name type="scientific">Microbulbifer marinus</name>
    <dbReference type="NCBI Taxonomy" id="658218"/>
    <lineage>
        <taxon>Bacteria</taxon>
        <taxon>Pseudomonadati</taxon>
        <taxon>Pseudomonadota</taxon>
        <taxon>Gammaproteobacteria</taxon>
        <taxon>Cellvibrionales</taxon>
        <taxon>Microbulbiferaceae</taxon>
        <taxon>Microbulbifer</taxon>
    </lineage>
</organism>
<dbReference type="InterPro" id="IPR050953">
    <property type="entry name" value="N4_N6_ade-DNA_methylase"/>
</dbReference>
<dbReference type="GO" id="GO:0032259">
    <property type="term" value="P:methylation"/>
    <property type="evidence" value="ECO:0007669"/>
    <property type="project" value="UniProtKB-KW"/>
</dbReference>
<feature type="domain" description="DNA methylase adenine-specific" evidence="6">
    <location>
        <begin position="540"/>
        <end position="665"/>
    </location>
</feature>
<comment type="catalytic activity">
    <reaction evidence="5">
        <text>a 2'-deoxyadenosine in DNA + S-adenosyl-L-methionine = an N(6)-methyl-2'-deoxyadenosine in DNA + S-adenosyl-L-homocysteine + H(+)</text>
        <dbReference type="Rhea" id="RHEA:15197"/>
        <dbReference type="Rhea" id="RHEA-COMP:12418"/>
        <dbReference type="Rhea" id="RHEA-COMP:12419"/>
        <dbReference type="ChEBI" id="CHEBI:15378"/>
        <dbReference type="ChEBI" id="CHEBI:57856"/>
        <dbReference type="ChEBI" id="CHEBI:59789"/>
        <dbReference type="ChEBI" id="CHEBI:90615"/>
        <dbReference type="ChEBI" id="CHEBI:90616"/>
        <dbReference type="EC" id="2.1.1.72"/>
    </reaction>
</comment>
<evidence type="ECO:0000256" key="2">
    <source>
        <dbReference type="ARBA" id="ARBA00011900"/>
    </source>
</evidence>
<dbReference type="InterPro" id="IPR003356">
    <property type="entry name" value="DNA_methylase_A-5"/>
</dbReference>
<evidence type="ECO:0000256" key="5">
    <source>
        <dbReference type="ARBA" id="ARBA00047942"/>
    </source>
</evidence>
<keyword evidence="8" id="KW-1185">Reference proteome</keyword>
<keyword evidence="4" id="KW-0808">Transferase</keyword>
<dbReference type="SUPFAM" id="SSF53335">
    <property type="entry name" value="S-adenosyl-L-methionine-dependent methyltransferases"/>
    <property type="match status" value="1"/>
</dbReference>
<evidence type="ECO:0000256" key="4">
    <source>
        <dbReference type="ARBA" id="ARBA00022679"/>
    </source>
</evidence>
<evidence type="ECO:0000256" key="1">
    <source>
        <dbReference type="ARBA" id="ARBA00006594"/>
    </source>
</evidence>
<gene>
    <name evidence="7" type="ORF">SAMN05216562_2277</name>
</gene>
<comment type="similarity">
    <text evidence="1">Belongs to the N(4)/N(6)-methyltransferase family.</text>
</comment>
<dbReference type="OrthoDB" id="9782445at2"/>
<dbReference type="Pfam" id="PF02384">
    <property type="entry name" value="N6_Mtase"/>
    <property type="match status" value="1"/>
</dbReference>
<evidence type="ECO:0000259" key="6">
    <source>
        <dbReference type="Pfam" id="PF02384"/>
    </source>
</evidence>
<dbReference type="InterPro" id="IPR029063">
    <property type="entry name" value="SAM-dependent_MTases_sf"/>
</dbReference>
<dbReference type="EC" id="2.1.1.72" evidence="2"/>
<keyword evidence="3 7" id="KW-0489">Methyltransferase</keyword>
<dbReference type="Proteomes" id="UP000198658">
    <property type="component" value="Unassembled WGS sequence"/>
</dbReference>
<evidence type="ECO:0000256" key="3">
    <source>
        <dbReference type="ARBA" id="ARBA00022603"/>
    </source>
</evidence>